<organism evidence="1 2">
    <name type="scientific">Oceanobacillus neutriphilus</name>
    <dbReference type="NCBI Taxonomy" id="531815"/>
    <lineage>
        <taxon>Bacteria</taxon>
        <taxon>Bacillati</taxon>
        <taxon>Bacillota</taxon>
        <taxon>Bacilli</taxon>
        <taxon>Bacillales</taxon>
        <taxon>Bacillaceae</taxon>
        <taxon>Oceanobacillus</taxon>
    </lineage>
</organism>
<dbReference type="EMBL" id="BMLW01000007">
    <property type="protein sequence ID" value="GGP11932.1"/>
    <property type="molecule type" value="Genomic_DNA"/>
</dbReference>
<dbReference type="SUPFAM" id="SSF52309">
    <property type="entry name" value="N-(deoxy)ribosyltransferase-like"/>
    <property type="match status" value="1"/>
</dbReference>
<sequence length="133" mass="14869">MKYYAASSFRNISNVRLLTSALNEKGFTQTYDWTKNQHAATIKDLADIGEKEKQAVQDSDFLVVLSPAGKGSHIELGIALGQGKPIYLHSENNDILDFETTSTFYHLDGVKMFVGELPAFIDFILSEQDISNY</sequence>
<evidence type="ECO:0008006" key="3">
    <source>
        <dbReference type="Google" id="ProtNLM"/>
    </source>
</evidence>
<reference evidence="2" key="1">
    <citation type="journal article" date="2019" name="Int. J. Syst. Evol. Microbiol.">
        <title>The Global Catalogue of Microorganisms (GCM) 10K type strain sequencing project: providing services to taxonomists for standard genome sequencing and annotation.</title>
        <authorList>
            <consortium name="The Broad Institute Genomics Platform"/>
            <consortium name="The Broad Institute Genome Sequencing Center for Infectious Disease"/>
            <person name="Wu L."/>
            <person name="Ma J."/>
        </authorList>
    </citation>
    <scope>NUCLEOTIDE SEQUENCE [LARGE SCALE GENOMIC DNA]</scope>
    <source>
        <strain evidence="2">CGMCC 1.7693</strain>
    </source>
</reference>
<name>A0ABQ2NVZ5_9BACI</name>
<proteinExistence type="predicted"/>
<gene>
    <name evidence="1" type="ORF">GCM10011346_25910</name>
</gene>
<evidence type="ECO:0000313" key="1">
    <source>
        <dbReference type="EMBL" id="GGP11932.1"/>
    </source>
</evidence>
<keyword evidence="2" id="KW-1185">Reference proteome</keyword>
<dbReference type="RefSeq" id="WP_077604851.1">
    <property type="nucleotide sequence ID" value="NZ_BMLW01000007.1"/>
</dbReference>
<comment type="caution">
    <text evidence="1">The sequence shown here is derived from an EMBL/GenBank/DDBJ whole genome shotgun (WGS) entry which is preliminary data.</text>
</comment>
<evidence type="ECO:0000313" key="2">
    <source>
        <dbReference type="Proteomes" id="UP000641206"/>
    </source>
</evidence>
<dbReference type="Proteomes" id="UP000641206">
    <property type="component" value="Unassembled WGS sequence"/>
</dbReference>
<protein>
    <recommendedName>
        <fullName evidence="3">Group-specific protein</fullName>
    </recommendedName>
</protein>
<dbReference type="Gene3D" id="3.40.50.450">
    <property type="match status" value="1"/>
</dbReference>
<accession>A0ABQ2NVZ5</accession>